<proteinExistence type="predicted"/>
<dbReference type="STRING" id="1218598.LEP1GSC060_0494"/>
<accession>N1W711</accession>
<keyword evidence="2" id="KW-1185">Reference proteome</keyword>
<name>N1W711_9LEPT</name>
<sequence>MNTMIKFLRFYKFFYVQNTKETQEKFFPQKVRLSQEAYTQRDDEIRLSLNSKTKSSHVAKIVMKPEREPRMT</sequence>
<dbReference type="AlphaFoldDB" id="N1W711"/>
<evidence type="ECO:0000313" key="1">
    <source>
        <dbReference type="EMBL" id="EMY75981.1"/>
    </source>
</evidence>
<dbReference type="EMBL" id="AOHC02000057">
    <property type="protein sequence ID" value="EMY75981.1"/>
    <property type="molecule type" value="Genomic_DNA"/>
</dbReference>
<evidence type="ECO:0000313" key="2">
    <source>
        <dbReference type="Proteomes" id="UP000012313"/>
    </source>
</evidence>
<protein>
    <submittedName>
        <fullName evidence="1">Uncharacterized protein</fullName>
    </submittedName>
</protein>
<dbReference type="Proteomes" id="UP000012313">
    <property type="component" value="Unassembled WGS sequence"/>
</dbReference>
<comment type="caution">
    <text evidence="1">The sequence shown here is derived from an EMBL/GenBank/DDBJ whole genome shotgun (WGS) entry which is preliminary data.</text>
</comment>
<organism evidence="1 2">
    <name type="scientific">Leptospira weilii serovar Ranarum str. ICFT</name>
    <dbReference type="NCBI Taxonomy" id="1218598"/>
    <lineage>
        <taxon>Bacteria</taxon>
        <taxon>Pseudomonadati</taxon>
        <taxon>Spirochaetota</taxon>
        <taxon>Spirochaetia</taxon>
        <taxon>Leptospirales</taxon>
        <taxon>Leptospiraceae</taxon>
        <taxon>Leptospira</taxon>
    </lineage>
</organism>
<reference evidence="1" key="1">
    <citation type="submission" date="2013-03" db="EMBL/GenBank/DDBJ databases">
        <authorList>
            <person name="Harkins D.M."/>
            <person name="Durkin A.S."/>
            <person name="Brinkac L.M."/>
            <person name="Haft D.H."/>
            <person name="Selengut J.D."/>
            <person name="Sanka R."/>
            <person name="DePew J."/>
            <person name="Purushe J."/>
            <person name="Hartskeerl R.A."/>
            <person name="Ahmed A."/>
            <person name="van der Linden H."/>
            <person name="Goris M.G.A."/>
            <person name="Vinetz J.M."/>
            <person name="Sutton G.G."/>
            <person name="Nierman W.C."/>
            <person name="Fouts D.E."/>
        </authorList>
    </citation>
    <scope>NUCLEOTIDE SEQUENCE [LARGE SCALE GENOMIC DNA]</scope>
    <source>
        <strain evidence="1">ICFT</strain>
    </source>
</reference>
<gene>
    <name evidence="1" type="ORF">LEP1GSC060_0494</name>
</gene>